<proteinExistence type="predicted"/>
<dbReference type="NCBIfam" id="TIGR02913">
    <property type="entry name" value="HAF_rpt"/>
    <property type="match status" value="1"/>
</dbReference>
<dbReference type="EMBL" id="JAHYBX010000001">
    <property type="protein sequence ID" value="MCA1855108.1"/>
    <property type="molecule type" value="Genomic_DNA"/>
</dbReference>
<evidence type="ECO:0000313" key="2">
    <source>
        <dbReference type="EMBL" id="MCA1855108.1"/>
    </source>
</evidence>
<feature type="signal peptide" evidence="1">
    <location>
        <begin position="1"/>
        <end position="24"/>
    </location>
</feature>
<dbReference type="RefSeq" id="WP_225237497.1">
    <property type="nucleotide sequence ID" value="NZ_JAHYBX010000001.1"/>
</dbReference>
<dbReference type="Proteomes" id="UP001198602">
    <property type="component" value="Unassembled WGS sequence"/>
</dbReference>
<name>A0ABS7Y5Z8_9BURK</name>
<accession>A0ABS7Y5Z8</accession>
<keyword evidence="3" id="KW-1185">Reference proteome</keyword>
<evidence type="ECO:0000313" key="3">
    <source>
        <dbReference type="Proteomes" id="UP001198602"/>
    </source>
</evidence>
<reference evidence="2 3" key="1">
    <citation type="submission" date="2021-07" db="EMBL/GenBank/DDBJ databases">
        <title>Characterization of Violacein-producing bacteria and related species.</title>
        <authorList>
            <person name="Wilson H.S."/>
            <person name="De Leon M.E."/>
        </authorList>
    </citation>
    <scope>NUCLEOTIDE SEQUENCE [LARGE SCALE GENOMIC DNA]</scope>
    <source>
        <strain evidence="2 3">HSC-2F05</strain>
    </source>
</reference>
<dbReference type="InterPro" id="IPR014262">
    <property type="entry name" value="HAF_rpt"/>
</dbReference>
<gene>
    <name evidence="2" type="ORF">LE190_04070</name>
</gene>
<comment type="caution">
    <text evidence="2">The sequence shown here is derived from an EMBL/GenBank/DDBJ whole genome shotgun (WGS) entry which is preliminary data.</text>
</comment>
<organism evidence="2 3">
    <name type="scientific">Massilia hydrophila</name>
    <dbReference type="NCBI Taxonomy" id="3044279"/>
    <lineage>
        <taxon>Bacteria</taxon>
        <taxon>Pseudomonadati</taxon>
        <taxon>Pseudomonadota</taxon>
        <taxon>Betaproteobacteria</taxon>
        <taxon>Burkholderiales</taxon>
        <taxon>Oxalobacteraceae</taxon>
        <taxon>Telluria group</taxon>
        <taxon>Massilia</taxon>
    </lineage>
</organism>
<keyword evidence="1" id="KW-0732">Signal</keyword>
<sequence length="364" mass="38346">MHPVYRFSFTLLGLFAGVVHCAQAGPQYVMSSLGADDFVIPMAINNRGQVVGTMGPLLGHRQFFLSEGGVARTLDDVRAGTNRIDINDSGVMLYNQALHHTDGSTTGIPMTGFALNNYDEVAGETHNVARLSMAAVYRPNGLLSMAGIGGRWNSGYDINDDGVMVGSAHGINLKTDPPGFPAFRAARYANGQAQILESYGHGYGFANAVNNAGYAVGVTGGHAALWRPDGTLIDLGAILEQRYGPEQYSIAYGINSFGEVVGSFGDSQGFLYSNGVMYDLEPLVLNDDGLYYMAYGINDHHQIIAASAVGDGVILNLAGPAVAQPVPEPAGHFVFATGLAALCCLGRRKPRCAQTGKLAPVAPG</sequence>
<evidence type="ECO:0008006" key="4">
    <source>
        <dbReference type="Google" id="ProtNLM"/>
    </source>
</evidence>
<evidence type="ECO:0000256" key="1">
    <source>
        <dbReference type="SAM" id="SignalP"/>
    </source>
</evidence>
<protein>
    <recommendedName>
        <fullName evidence="4">PEP-CTERM sorting domain-containing protein</fullName>
    </recommendedName>
</protein>
<feature type="chain" id="PRO_5047370167" description="PEP-CTERM sorting domain-containing protein" evidence="1">
    <location>
        <begin position="25"/>
        <end position="364"/>
    </location>
</feature>